<keyword evidence="1" id="KW-0004">4Fe-4S</keyword>
<dbReference type="PANTHER" id="PTHR42859:SF15">
    <property type="entry name" value="IRON-SULFUR CLUSTER BINDING PROTEIN"/>
    <property type="match status" value="1"/>
</dbReference>
<evidence type="ECO:0000313" key="8">
    <source>
        <dbReference type="Proteomes" id="UP000494245"/>
    </source>
</evidence>
<keyword evidence="3" id="KW-0408">Iron</keyword>
<evidence type="ECO:0000313" key="7">
    <source>
        <dbReference type="EMBL" id="GFK92911.1"/>
    </source>
</evidence>
<protein>
    <submittedName>
        <fullName evidence="7">Tetrathionate reductase subunit B</fullName>
    </submittedName>
</protein>
<dbReference type="RefSeq" id="WP_173081431.1">
    <property type="nucleotide sequence ID" value="NZ_BLTE01000002.1"/>
</dbReference>
<keyword evidence="4" id="KW-0411">Iron-sulfur</keyword>
<dbReference type="InterPro" id="IPR050294">
    <property type="entry name" value="RnfB_subfamily"/>
</dbReference>
<evidence type="ECO:0000256" key="1">
    <source>
        <dbReference type="ARBA" id="ARBA00022485"/>
    </source>
</evidence>
<feature type="domain" description="4Fe-4S ferredoxin-type" evidence="6">
    <location>
        <begin position="77"/>
        <end position="106"/>
    </location>
</feature>
<dbReference type="InterPro" id="IPR017896">
    <property type="entry name" value="4Fe4S_Fe-S-bd"/>
</dbReference>
<dbReference type="EMBL" id="BLTE01000002">
    <property type="protein sequence ID" value="GFK92911.1"/>
    <property type="molecule type" value="Genomic_DNA"/>
</dbReference>
<evidence type="ECO:0000256" key="2">
    <source>
        <dbReference type="ARBA" id="ARBA00022723"/>
    </source>
</evidence>
<dbReference type="AlphaFoldDB" id="A0A6V8LQS8"/>
<evidence type="ECO:0000256" key="4">
    <source>
        <dbReference type="ARBA" id="ARBA00023014"/>
    </source>
</evidence>
<evidence type="ECO:0000259" key="6">
    <source>
        <dbReference type="PROSITE" id="PS51379"/>
    </source>
</evidence>
<dbReference type="Gene3D" id="3.30.70.20">
    <property type="match status" value="2"/>
</dbReference>
<dbReference type="GO" id="GO:0051539">
    <property type="term" value="F:4 iron, 4 sulfur cluster binding"/>
    <property type="evidence" value="ECO:0007669"/>
    <property type="project" value="UniProtKB-KW"/>
</dbReference>
<feature type="domain" description="4Fe-4S ferredoxin-type" evidence="6">
    <location>
        <begin position="45"/>
        <end position="76"/>
    </location>
</feature>
<feature type="region of interest" description="Disordered" evidence="5">
    <location>
        <begin position="136"/>
        <end position="161"/>
    </location>
</feature>
<dbReference type="Pfam" id="PF00037">
    <property type="entry name" value="Fer4"/>
    <property type="match status" value="1"/>
</dbReference>
<accession>A0A6V8LQS8</accession>
<keyword evidence="8" id="KW-1185">Reference proteome</keyword>
<reference evidence="7 8" key="1">
    <citation type="submission" date="2020-04" db="EMBL/GenBank/DDBJ databases">
        <authorList>
            <consortium name="Desulfovibrio sp. FSS-1 genome sequencing consortium"/>
            <person name="Shimoshige H."/>
            <person name="Kobayashi H."/>
            <person name="Maekawa T."/>
        </authorList>
    </citation>
    <scope>NUCLEOTIDE SEQUENCE [LARGE SCALE GENOMIC DNA]</scope>
    <source>
        <strain evidence="7 8">SIID29052-01</strain>
    </source>
</reference>
<dbReference type="PROSITE" id="PS51379">
    <property type="entry name" value="4FE4S_FER_2"/>
    <property type="match status" value="3"/>
</dbReference>
<proteinExistence type="predicted"/>
<keyword evidence="2" id="KW-0479">Metal-binding</keyword>
<name>A0A6V8LQS8_9BACT</name>
<dbReference type="InterPro" id="IPR017900">
    <property type="entry name" value="4Fe4S_Fe_S_CS"/>
</dbReference>
<reference evidence="7 8" key="2">
    <citation type="submission" date="2020-05" db="EMBL/GenBank/DDBJ databases">
        <title>Draft genome sequence of Desulfovibrio sp. strainFSS-1.</title>
        <authorList>
            <person name="Shimoshige H."/>
            <person name="Kobayashi H."/>
            <person name="Maekawa T."/>
        </authorList>
    </citation>
    <scope>NUCLEOTIDE SEQUENCE [LARGE SCALE GENOMIC DNA]</scope>
    <source>
        <strain evidence="7 8">SIID29052-01</strain>
    </source>
</reference>
<dbReference type="SUPFAM" id="SSF54862">
    <property type="entry name" value="4Fe-4S ferredoxins"/>
    <property type="match status" value="1"/>
</dbReference>
<comment type="caution">
    <text evidence="7">The sequence shown here is derived from an EMBL/GenBank/DDBJ whole genome shotgun (WGS) entry which is preliminary data.</text>
</comment>
<evidence type="ECO:0000256" key="5">
    <source>
        <dbReference type="SAM" id="MobiDB-lite"/>
    </source>
</evidence>
<dbReference type="PANTHER" id="PTHR42859">
    <property type="entry name" value="OXIDOREDUCTASE"/>
    <property type="match status" value="1"/>
</dbReference>
<feature type="domain" description="4Fe-4S ferredoxin-type" evidence="6">
    <location>
        <begin position="113"/>
        <end position="133"/>
    </location>
</feature>
<organism evidence="7 8">
    <name type="scientific">Fundidesulfovibrio magnetotacticus</name>
    <dbReference type="NCBI Taxonomy" id="2730080"/>
    <lineage>
        <taxon>Bacteria</taxon>
        <taxon>Pseudomonadati</taxon>
        <taxon>Thermodesulfobacteriota</taxon>
        <taxon>Desulfovibrionia</taxon>
        <taxon>Desulfovibrionales</taxon>
        <taxon>Desulfovibrionaceae</taxon>
        <taxon>Fundidesulfovibrio</taxon>
    </lineage>
</organism>
<sequence>MKILRATRIERCIGCQSCSLACARLVHQKISWSTAGIRIVSSGGISTGFEARACLACDPAPCARACPTGAYTQRRSGGVKVDKSLCIACGACAEACPVDAIFIEPETRLPYVCIHCGRCVPFCPLGCLELIDSPHEDPAPAPSEAAPETAPAAPQEAPHAG</sequence>
<gene>
    <name evidence="7" type="primary">ttrB_1</name>
    <name evidence="7" type="ORF">NNJEOMEG_00739</name>
</gene>
<feature type="compositionally biased region" description="Low complexity" evidence="5">
    <location>
        <begin position="142"/>
        <end position="161"/>
    </location>
</feature>
<dbReference type="Proteomes" id="UP000494245">
    <property type="component" value="Unassembled WGS sequence"/>
</dbReference>
<dbReference type="GO" id="GO:0046872">
    <property type="term" value="F:metal ion binding"/>
    <property type="evidence" value="ECO:0007669"/>
    <property type="project" value="UniProtKB-KW"/>
</dbReference>
<evidence type="ECO:0000256" key="3">
    <source>
        <dbReference type="ARBA" id="ARBA00023004"/>
    </source>
</evidence>
<dbReference type="Pfam" id="PF12800">
    <property type="entry name" value="Fer4_4"/>
    <property type="match status" value="2"/>
</dbReference>
<dbReference type="PROSITE" id="PS00198">
    <property type="entry name" value="4FE4S_FER_1"/>
    <property type="match status" value="2"/>
</dbReference>